<dbReference type="CDD" id="cd13529">
    <property type="entry name" value="PBP2_transferrin"/>
    <property type="match status" value="2"/>
</dbReference>
<dbReference type="PANTHER" id="PTHR11485">
    <property type="entry name" value="TRANSFERRIN"/>
    <property type="match status" value="1"/>
</dbReference>
<evidence type="ECO:0000256" key="2">
    <source>
        <dbReference type="ARBA" id="ARBA00023157"/>
    </source>
</evidence>
<dbReference type="InterPro" id="IPR001156">
    <property type="entry name" value="Transferrin-like_dom"/>
</dbReference>
<dbReference type="Gene3D" id="3.40.190.10">
    <property type="entry name" value="Periplasmic binding protein-like II"/>
    <property type="match status" value="4"/>
</dbReference>
<keyword evidence="4" id="KW-0732">Signal</keyword>
<keyword evidence="3" id="KW-0813">Transport</keyword>
<dbReference type="PRINTS" id="PR00422">
    <property type="entry name" value="TRANSFERRIN"/>
</dbReference>
<reference evidence="6 7" key="1">
    <citation type="submission" date="2024-08" db="EMBL/GenBank/DDBJ databases">
        <authorList>
            <person name="Will J Nash"/>
            <person name="Angela Man"/>
            <person name="Seanna McTaggart"/>
            <person name="Kendall Baker"/>
            <person name="Tom Barker"/>
            <person name="Leah Catchpole"/>
            <person name="Alex Durrant"/>
            <person name="Karim Gharbi"/>
            <person name="Naomi Irish"/>
            <person name="Gemy Kaithakottil"/>
            <person name="Debby Ku"/>
            <person name="Aaliyah Providence"/>
            <person name="Felix Shaw"/>
            <person name="David Swarbreck"/>
            <person name="Chris Watkins"/>
            <person name="Ann M. McCartney"/>
            <person name="Giulio Formenti"/>
            <person name="Alice Mouton"/>
            <person name="Noel Vella"/>
            <person name="Bjorn M von Reumont"/>
            <person name="Adriana Vella"/>
            <person name="Wilfried Haerty"/>
        </authorList>
    </citation>
    <scope>NUCLEOTIDE SEQUENCE [LARGE SCALE GENOMIC DNA]</scope>
</reference>
<dbReference type="InterPro" id="IPR018195">
    <property type="entry name" value="Transferrin_Fe_BS"/>
</dbReference>
<dbReference type="SUPFAM" id="SSF53850">
    <property type="entry name" value="Periplasmic binding protein-like II"/>
    <property type="match status" value="2"/>
</dbReference>
<sequence length="756" mass="82521">MGFRGRISIAALAIVAFASNLALHTVATDEHTPGRIFTICVPEVYWKECSDMIKDSASKGIPVSCISGRDRYECIEKVGKKEADVVAVDPEDMYLATKNEQLAAKAGYSVVEQVRTKEEPDAIYRYEAVAVVHKDLPITNVQGLRGLRSCHTGVGRNVGYKIPITKLTSMGVLQNLHNPEYSARENELRALSTLFSKGCLVGTWSPDPAINRRLKETYSNMCALCEKPEVCDYPDIYSGYEGALRCLVHNGGQVAWTKVIYVKRFFGLPVGVSPAVPTTENPADYRYFCPDGSKVPIDATTKPCTWAARPWQGYMTNGGVGDVQAVQKELTDLGKLGEEEKADWWKDIMLLDEKTLAVAAPPVLPETHLKDAKYWDVVERNSGAGNKTARWCVTSQAALDKCNALAKASYSREVRPKLECMLGKDQNDCLKSIKDGNSDLTVLEGGSVAWAAIDYNVYPLIAESYGPGSTNLSERPAVAVVKKSASISKLEDLRGKKSCHSGYKGDFAGWAAPVHTLKQKDLIKSEDDMSNFFSASCAPGAPVDSKLCQQCVGTLAANDDRVAAQTKCKPNDAEAYRGGEGALACLLAGKGDVAFLPAPALSSLDQKGDSAKSDLTLLCPDGTLAALDQWQQCNLGLEPPRIIVSSASNSPNTLEQFTHGTLAASTLYSKRPDLLHLFGTWAGEPNLLFRDDAKGLISVDKSWNKWSEWKQTQQNYGKLLSLLSSSSYVHPFSNTNMALFFNRRLLEMNLLPVSTY</sequence>
<evidence type="ECO:0000256" key="4">
    <source>
        <dbReference type="SAM" id="SignalP"/>
    </source>
</evidence>
<dbReference type="Proteomes" id="UP001642520">
    <property type="component" value="Unassembled WGS sequence"/>
</dbReference>
<dbReference type="PROSITE" id="PS00206">
    <property type="entry name" value="TRANSFERRIN_LIKE_2"/>
    <property type="match status" value="1"/>
</dbReference>
<evidence type="ECO:0000313" key="7">
    <source>
        <dbReference type="Proteomes" id="UP001642520"/>
    </source>
</evidence>
<keyword evidence="3" id="KW-0406">Ion transport</keyword>
<keyword evidence="7" id="KW-1185">Reference proteome</keyword>
<keyword evidence="3" id="KW-0410">Iron transport</keyword>
<keyword evidence="2" id="KW-1015">Disulfide bond</keyword>
<keyword evidence="3" id="KW-0408">Iron</keyword>
<dbReference type="PIRSF" id="PIRSF002549">
    <property type="entry name" value="Transferrin"/>
    <property type="match status" value="1"/>
</dbReference>
<keyword evidence="1" id="KW-0677">Repeat</keyword>
<keyword evidence="3" id="KW-0479">Metal-binding</keyword>
<proteinExistence type="inferred from homology"/>
<comment type="caution">
    <text evidence="6">The sequence shown here is derived from an EMBL/GenBank/DDBJ whole genome shotgun (WGS) entry which is preliminary data.</text>
</comment>
<accession>A0ABP1NDK8</accession>
<feature type="domain" description="Transferrin-like" evidence="5">
    <location>
        <begin position="37"/>
        <end position="382"/>
    </location>
</feature>
<organism evidence="6 7">
    <name type="scientific">Xylocopa violacea</name>
    <name type="common">Violet carpenter bee</name>
    <name type="synonym">Apis violacea</name>
    <dbReference type="NCBI Taxonomy" id="135666"/>
    <lineage>
        <taxon>Eukaryota</taxon>
        <taxon>Metazoa</taxon>
        <taxon>Ecdysozoa</taxon>
        <taxon>Arthropoda</taxon>
        <taxon>Hexapoda</taxon>
        <taxon>Insecta</taxon>
        <taxon>Pterygota</taxon>
        <taxon>Neoptera</taxon>
        <taxon>Endopterygota</taxon>
        <taxon>Hymenoptera</taxon>
        <taxon>Apocrita</taxon>
        <taxon>Aculeata</taxon>
        <taxon>Apoidea</taxon>
        <taxon>Anthophila</taxon>
        <taxon>Apidae</taxon>
        <taxon>Xylocopa</taxon>
        <taxon>Xylocopa</taxon>
    </lineage>
</organism>
<evidence type="ECO:0000259" key="5">
    <source>
        <dbReference type="PROSITE" id="PS51408"/>
    </source>
</evidence>
<feature type="chain" id="PRO_5046573451" description="Transferrin" evidence="4">
    <location>
        <begin position="29"/>
        <end position="756"/>
    </location>
</feature>
<comment type="function">
    <text evidence="3">Transferrins are iron binding transport proteins which bind Fe(3+) ion in association with the binding of an anion, usually bicarbonate.</text>
</comment>
<evidence type="ECO:0000256" key="1">
    <source>
        <dbReference type="ARBA" id="ARBA00022737"/>
    </source>
</evidence>
<protein>
    <recommendedName>
        <fullName evidence="3">Transferrin</fullName>
    </recommendedName>
</protein>
<comment type="similarity">
    <text evidence="3">Belongs to the transferrin family.</text>
</comment>
<dbReference type="SMART" id="SM00094">
    <property type="entry name" value="TR_FER"/>
    <property type="match status" value="2"/>
</dbReference>
<dbReference type="InterPro" id="IPR016357">
    <property type="entry name" value="Transferrin"/>
</dbReference>
<dbReference type="PROSITE" id="PS51408">
    <property type="entry name" value="TRANSFERRIN_LIKE_4"/>
    <property type="match status" value="2"/>
</dbReference>
<dbReference type="PANTHER" id="PTHR11485:SF57">
    <property type="entry name" value="TRANSFERRIN"/>
    <property type="match status" value="1"/>
</dbReference>
<feature type="domain" description="Transferrin-like" evidence="5">
    <location>
        <begin position="389"/>
        <end position="724"/>
    </location>
</feature>
<dbReference type="PROSITE" id="PS00205">
    <property type="entry name" value="TRANSFERRIN_LIKE_1"/>
    <property type="match status" value="1"/>
</dbReference>
<gene>
    <name evidence="6" type="ORF">XYLVIOL_LOCUS3228</name>
</gene>
<evidence type="ECO:0000256" key="3">
    <source>
        <dbReference type="PIRNR" id="PIRNR002549"/>
    </source>
</evidence>
<dbReference type="Pfam" id="PF00405">
    <property type="entry name" value="Transferrin"/>
    <property type="match status" value="2"/>
</dbReference>
<name>A0ABP1NDK8_XYLVO</name>
<dbReference type="EMBL" id="CAXAJV020001288">
    <property type="protein sequence ID" value="CAL7938346.1"/>
    <property type="molecule type" value="Genomic_DNA"/>
</dbReference>
<evidence type="ECO:0000313" key="6">
    <source>
        <dbReference type="EMBL" id="CAL7938346.1"/>
    </source>
</evidence>
<feature type="signal peptide" evidence="4">
    <location>
        <begin position="1"/>
        <end position="28"/>
    </location>
</feature>